<dbReference type="InterPro" id="IPR002560">
    <property type="entry name" value="Transposase_DDE"/>
</dbReference>
<evidence type="ECO:0000313" key="4">
    <source>
        <dbReference type="Proteomes" id="UP000075517"/>
    </source>
</evidence>
<accession>A0A150N9Z4</accession>
<reference evidence="3 4" key="1">
    <citation type="submission" date="2016-01" db="EMBL/GenBank/DDBJ databases">
        <title>Draft Genome Sequences of Seven Thermophilic Sporeformers Isolated from Foods.</title>
        <authorList>
            <person name="Berendsen E.M."/>
            <person name="Wells-Bennik M.H."/>
            <person name="Krawcyk A.O."/>
            <person name="De Jong A."/>
            <person name="Holsappel S."/>
            <person name="Eijlander R.T."/>
            <person name="Kuipers O.P."/>
        </authorList>
    </citation>
    <scope>NUCLEOTIDE SEQUENCE [LARGE SCALE GENOMIC DNA]</scope>
    <source>
        <strain evidence="3 4">B4114</strain>
    </source>
</reference>
<sequence length="92" mass="10080">MDAETGEVYAVEAGKNEEAIGRVLAPVSGSVQYVVSDLAPAMKKAIQGGCLEAKHVVDYFHVIQLFTEALDRCRQSFGKGNKKHGHVRYVCR</sequence>
<organism evidence="3 4">
    <name type="scientific">Geobacillus stearothermophilus</name>
    <name type="common">Bacillus stearothermophilus</name>
    <dbReference type="NCBI Taxonomy" id="1422"/>
    <lineage>
        <taxon>Bacteria</taxon>
        <taxon>Bacillati</taxon>
        <taxon>Bacillota</taxon>
        <taxon>Bacilli</taxon>
        <taxon>Bacillales</taxon>
        <taxon>Anoxybacillaceae</taxon>
        <taxon>Geobacillus</taxon>
    </lineage>
</organism>
<dbReference type="EMBL" id="LUCS01000009">
    <property type="protein sequence ID" value="KAF6511992.1"/>
    <property type="molecule type" value="Genomic_DNA"/>
</dbReference>
<evidence type="ECO:0000313" key="3">
    <source>
        <dbReference type="EMBL" id="KYD33496.1"/>
    </source>
</evidence>
<comment type="caution">
    <text evidence="3">The sequence shown here is derived from an EMBL/GenBank/DDBJ whole genome shotgun (WGS) entry which is preliminary data.</text>
</comment>
<reference evidence="2 5" key="2">
    <citation type="submission" date="2016-03" db="EMBL/GenBank/DDBJ databases">
        <title>Spore heat resistance.</title>
        <authorList>
            <person name="Boekhorst J."/>
            <person name="Berendsen E.M."/>
            <person name="Wells-Bennik M.H."/>
            <person name="Kuipers O.P."/>
        </authorList>
    </citation>
    <scope>NUCLEOTIDE SEQUENCE [LARGE SCALE GENOMIC DNA]</scope>
    <source>
        <strain evidence="2 5">GS8</strain>
    </source>
</reference>
<evidence type="ECO:0000313" key="2">
    <source>
        <dbReference type="EMBL" id="KAF6511992.1"/>
    </source>
</evidence>
<evidence type="ECO:0000313" key="5">
    <source>
        <dbReference type="Proteomes" id="UP000773850"/>
    </source>
</evidence>
<dbReference type="Proteomes" id="UP000075517">
    <property type="component" value="Unassembled WGS sequence"/>
</dbReference>
<evidence type="ECO:0000259" key="1">
    <source>
        <dbReference type="Pfam" id="PF01610"/>
    </source>
</evidence>
<dbReference type="Proteomes" id="UP000773850">
    <property type="component" value="Unassembled WGS sequence"/>
</dbReference>
<dbReference type="AlphaFoldDB" id="A0A150N9Z4"/>
<name>A0A150N9Z4_GEOSE</name>
<feature type="domain" description="Transposase IS204/IS1001/IS1096/IS1165 DDE" evidence="1">
    <location>
        <begin position="3"/>
        <end position="79"/>
    </location>
</feature>
<protein>
    <submittedName>
        <fullName evidence="2">Mobile element protein</fullName>
    </submittedName>
</protein>
<dbReference type="Pfam" id="PF01610">
    <property type="entry name" value="DDE_Tnp_ISL3"/>
    <property type="match status" value="1"/>
</dbReference>
<proteinExistence type="predicted"/>
<keyword evidence="5" id="KW-1185">Reference proteome</keyword>
<gene>
    <name evidence="3" type="ORF">B4114_1106</name>
    <name evidence="2" type="ORF">GS8_291</name>
</gene>
<dbReference type="EMBL" id="LQYY01000091">
    <property type="protein sequence ID" value="KYD33496.1"/>
    <property type="molecule type" value="Genomic_DNA"/>
</dbReference>